<reference evidence="1" key="1">
    <citation type="submission" date="2020-12" db="EMBL/GenBank/DDBJ databases">
        <title>Metabolic potential, ecology and presence of endohyphal bacteria is reflected in genomic diversity of Mucoromycotina.</title>
        <authorList>
            <person name="Muszewska A."/>
            <person name="Okrasinska A."/>
            <person name="Steczkiewicz K."/>
            <person name="Drgas O."/>
            <person name="Orlowska M."/>
            <person name="Perlinska-Lenart U."/>
            <person name="Aleksandrzak-Piekarczyk T."/>
            <person name="Szatraj K."/>
            <person name="Zielenkiewicz U."/>
            <person name="Pilsyk S."/>
            <person name="Malc E."/>
            <person name="Mieczkowski P."/>
            <person name="Kruszewska J.S."/>
            <person name="Biernat P."/>
            <person name="Pawlowska J."/>
        </authorList>
    </citation>
    <scope>NUCLEOTIDE SEQUENCE</scope>
    <source>
        <strain evidence="1">WA0000017839</strain>
    </source>
</reference>
<dbReference type="OrthoDB" id="10297647at2759"/>
<dbReference type="EMBL" id="JAEPRD010000267">
    <property type="protein sequence ID" value="KAG2192801.1"/>
    <property type="molecule type" value="Genomic_DNA"/>
</dbReference>
<protein>
    <submittedName>
        <fullName evidence="1">Uncharacterized protein</fullName>
    </submittedName>
</protein>
<name>A0A8H7UNP2_9FUNG</name>
<dbReference type="AlphaFoldDB" id="A0A8H7UNP2"/>
<accession>A0A8H7UNP2</accession>
<sequence length="110" mass="12488">MSKKLNQGTRNNEKSLIASGKTTKQIVEATRVSLAQVIRMKNVNSPDREQCNGGRPSLIPKRTKQVVSLKVRRVYLATAKDVQKYLREIGYNYGYSSTTHLMRGPHKQQN</sequence>
<gene>
    <name evidence="1" type="ORF">INT47_005348</name>
</gene>
<evidence type="ECO:0000313" key="1">
    <source>
        <dbReference type="EMBL" id="KAG2192801.1"/>
    </source>
</evidence>
<comment type="caution">
    <text evidence="1">The sequence shown here is derived from an EMBL/GenBank/DDBJ whole genome shotgun (WGS) entry which is preliminary data.</text>
</comment>
<evidence type="ECO:0000313" key="2">
    <source>
        <dbReference type="Proteomes" id="UP000603453"/>
    </source>
</evidence>
<organism evidence="1 2">
    <name type="scientific">Mucor saturninus</name>
    <dbReference type="NCBI Taxonomy" id="64648"/>
    <lineage>
        <taxon>Eukaryota</taxon>
        <taxon>Fungi</taxon>
        <taxon>Fungi incertae sedis</taxon>
        <taxon>Mucoromycota</taxon>
        <taxon>Mucoromycotina</taxon>
        <taxon>Mucoromycetes</taxon>
        <taxon>Mucorales</taxon>
        <taxon>Mucorineae</taxon>
        <taxon>Mucoraceae</taxon>
        <taxon>Mucor</taxon>
    </lineage>
</organism>
<proteinExistence type="predicted"/>
<keyword evidence="2" id="KW-1185">Reference proteome</keyword>
<dbReference type="Proteomes" id="UP000603453">
    <property type="component" value="Unassembled WGS sequence"/>
</dbReference>